<organism evidence="2 3">
    <name type="scientific">Caenorhabditis angaria</name>
    <dbReference type="NCBI Taxonomy" id="860376"/>
    <lineage>
        <taxon>Eukaryota</taxon>
        <taxon>Metazoa</taxon>
        <taxon>Ecdysozoa</taxon>
        <taxon>Nematoda</taxon>
        <taxon>Chromadorea</taxon>
        <taxon>Rhabditida</taxon>
        <taxon>Rhabditina</taxon>
        <taxon>Rhabditomorpha</taxon>
        <taxon>Rhabditoidea</taxon>
        <taxon>Rhabditidae</taxon>
        <taxon>Peloderinae</taxon>
        <taxon>Caenorhabditis</taxon>
    </lineage>
</organism>
<dbReference type="EMBL" id="CANHGI010000006">
    <property type="protein sequence ID" value="CAI5456523.1"/>
    <property type="molecule type" value="Genomic_DNA"/>
</dbReference>
<evidence type="ECO:0000313" key="2">
    <source>
        <dbReference type="EMBL" id="CAI5456523.1"/>
    </source>
</evidence>
<protein>
    <submittedName>
        <fullName evidence="2">Uncharacterized protein</fullName>
    </submittedName>
</protein>
<reference evidence="2" key="1">
    <citation type="submission" date="2022-11" db="EMBL/GenBank/DDBJ databases">
        <authorList>
            <person name="Kikuchi T."/>
        </authorList>
    </citation>
    <scope>NUCLEOTIDE SEQUENCE</scope>
    <source>
        <strain evidence="2">PS1010</strain>
    </source>
</reference>
<feature type="region of interest" description="Disordered" evidence="1">
    <location>
        <begin position="1"/>
        <end position="26"/>
    </location>
</feature>
<feature type="compositionally biased region" description="Low complexity" evidence="1">
    <location>
        <begin position="1"/>
        <end position="19"/>
    </location>
</feature>
<dbReference type="Proteomes" id="UP001152747">
    <property type="component" value="Unassembled WGS sequence"/>
</dbReference>
<evidence type="ECO:0000313" key="3">
    <source>
        <dbReference type="Proteomes" id="UP001152747"/>
    </source>
</evidence>
<dbReference type="AlphaFoldDB" id="A0A9P1NCZ9"/>
<proteinExistence type="predicted"/>
<evidence type="ECO:0000256" key="1">
    <source>
        <dbReference type="SAM" id="MobiDB-lite"/>
    </source>
</evidence>
<name>A0A9P1NCZ9_9PELO</name>
<keyword evidence="3" id="KW-1185">Reference proteome</keyword>
<sequence>MSKSKMSSSTPSSDSSGPTCMETKEQKMKRIEKWKRQEYIRFEKGSPYEKHPYDFHISFVQNCVCFPMDLEYAVQKELVKNLIIGLMEACRLFDSPNLVVGQNKIIGMLFYSDDYHGYGVLPGWTNNMFNISEKISEMLPSLAAESTPNIDHLRQGYVPVLLKVESEPEQSRFRRAIHLMTRGESSAFFELDACRIRILDDVDATKVIAMPQEFMEIPPSFAEMRLENRLYFRELYIEKQFHRFHLLKNINIVGFDKLDRGDGKSSQGRAIVAEAEEAVPGDNENKWPNFM</sequence>
<accession>A0A9P1NCZ9</accession>
<comment type="caution">
    <text evidence="2">The sequence shown here is derived from an EMBL/GenBank/DDBJ whole genome shotgun (WGS) entry which is preliminary data.</text>
</comment>
<gene>
    <name evidence="2" type="ORF">CAMP_LOCUS19160</name>
</gene>